<evidence type="ECO:0000313" key="1">
    <source>
        <dbReference type="EMBL" id="KAJ8130735.1"/>
    </source>
</evidence>
<keyword evidence="2" id="KW-1185">Reference proteome</keyword>
<proteinExistence type="predicted"/>
<dbReference type="EMBL" id="JAPUUL010000434">
    <property type="protein sequence ID" value="KAJ8130735.1"/>
    <property type="molecule type" value="Genomic_DNA"/>
</dbReference>
<protein>
    <submittedName>
        <fullName evidence="1">Uncharacterized protein</fullName>
    </submittedName>
</protein>
<name>A0ACC2JTJ4_9PEZI</name>
<comment type="caution">
    <text evidence="1">The sequence shown here is derived from an EMBL/GenBank/DDBJ whole genome shotgun (WGS) entry which is preliminary data.</text>
</comment>
<organism evidence="1 2">
    <name type="scientific">Lasiodiplodia mahajangana</name>
    <dbReference type="NCBI Taxonomy" id="1108764"/>
    <lineage>
        <taxon>Eukaryota</taxon>
        <taxon>Fungi</taxon>
        <taxon>Dikarya</taxon>
        <taxon>Ascomycota</taxon>
        <taxon>Pezizomycotina</taxon>
        <taxon>Dothideomycetes</taxon>
        <taxon>Dothideomycetes incertae sedis</taxon>
        <taxon>Botryosphaeriales</taxon>
        <taxon>Botryosphaeriaceae</taxon>
        <taxon>Lasiodiplodia</taxon>
    </lineage>
</organism>
<accession>A0ACC2JTJ4</accession>
<dbReference type="Proteomes" id="UP001153332">
    <property type="component" value="Unassembled WGS sequence"/>
</dbReference>
<reference evidence="1" key="1">
    <citation type="submission" date="2022-12" db="EMBL/GenBank/DDBJ databases">
        <title>Genome Sequence of Lasiodiplodia mahajangana.</title>
        <authorList>
            <person name="Buettner E."/>
        </authorList>
    </citation>
    <scope>NUCLEOTIDE SEQUENCE</scope>
    <source>
        <strain evidence="1">VT137</strain>
    </source>
</reference>
<evidence type="ECO:0000313" key="2">
    <source>
        <dbReference type="Proteomes" id="UP001153332"/>
    </source>
</evidence>
<gene>
    <name evidence="1" type="ORF">O1611_g2889</name>
</gene>
<sequence length="348" mass="38152">MAMQNWSAALFSGQQQANIGFATLNFDFSLVKIEPPKEFGPIGQQLTRFRRQAAENGTPHVTAQKLRALFQHALPATPHLIKAYGTRCSEIAAAKADKPETLKRYGIFAEHAGIDATSIWAAATSGAEAVAIHLLACMLARFWSGPEATAIWEELVERRKAELSTVQSSEPNYLSSCTAAQITISREQLQEWDGSARAWLETADDAMKVQHKQFMLMLEDVELPVSSKSILLESVLQVWISAMVAVDLLIQGVPQSIRDGSILLGLSSWHIYPDMLVLGTAPTSVDQKDPLVSEGGLVTIGLQMNNDQGGVYWSLPLNHLRYYGGPVLAKRFLGAIGNHITPLQLYQV</sequence>